<organism evidence="1 3">
    <name type="scientific">Didymodactylos carnosus</name>
    <dbReference type="NCBI Taxonomy" id="1234261"/>
    <lineage>
        <taxon>Eukaryota</taxon>
        <taxon>Metazoa</taxon>
        <taxon>Spiralia</taxon>
        <taxon>Gnathifera</taxon>
        <taxon>Rotifera</taxon>
        <taxon>Eurotatoria</taxon>
        <taxon>Bdelloidea</taxon>
        <taxon>Philodinida</taxon>
        <taxon>Philodinidae</taxon>
        <taxon>Didymodactylos</taxon>
    </lineage>
</organism>
<evidence type="ECO:0000313" key="3">
    <source>
        <dbReference type="Proteomes" id="UP000663829"/>
    </source>
</evidence>
<name>A0A813WSN7_9BILA</name>
<protein>
    <submittedName>
        <fullName evidence="1">Uncharacterized protein</fullName>
    </submittedName>
</protein>
<reference evidence="1" key="1">
    <citation type="submission" date="2021-02" db="EMBL/GenBank/DDBJ databases">
        <authorList>
            <person name="Nowell W R."/>
        </authorList>
    </citation>
    <scope>NUCLEOTIDE SEQUENCE</scope>
</reference>
<evidence type="ECO:0000313" key="1">
    <source>
        <dbReference type="EMBL" id="CAF0858048.1"/>
    </source>
</evidence>
<proteinExistence type="predicted"/>
<dbReference type="Proteomes" id="UP000681722">
    <property type="component" value="Unassembled WGS sequence"/>
</dbReference>
<dbReference type="EMBL" id="CAJNOQ010000991">
    <property type="protein sequence ID" value="CAF0858048.1"/>
    <property type="molecule type" value="Genomic_DNA"/>
</dbReference>
<keyword evidence="3" id="KW-1185">Reference proteome</keyword>
<dbReference type="AlphaFoldDB" id="A0A813WSN7"/>
<dbReference type="Proteomes" id="UP000663829">
    <property type="component" value="Unassembled WGS sequence"/>
</dbReference>
<accession>A0A813WSN7</accession>
<gene>
    <name evidence="1" type="ORF">GPM918_LOCUS6435</name>
    <name evidence="2" type="ORF">SRO942_LOCUS6435</name>
</gene>
<comment type="caution">
    <text evidence="1">The sequence shown here is derived from an EMBL/GenBank/DDBJ whole genome shotgun (WGS) entry which is preliminary data.</text>
</comment>
<sequence>MDIVDLFKLVTTKDSTCEHQQQQYLSPSECKSSKKTMRPFRFPQIGSSTNIPIAQSDPHRHRTLSLSNYLYNERNRRQSLAESTLTFQPVRHETLEKREILSSEKKLAVFHHNMNNHKVDTAVIHSEQDQAAQPSSPSPVSSYWNTDRIREWVVEETNSNERTTTPIIVKECNSITKNDLVDFYRRFRGETHTSTSAASFLYSNPSSSHHWYALDKYGKLIGFLFCGEKK</sequence>
<evidence type="ECO:0000313" key="2">
    <source>
        <dbReference type="EMBL" id="CAF3645706.1"/>
    </source>
</evidence>
<dbReference type="EMBL" id="CAJOBC010000991">
    <property type="protein sequence ID" value="CAF3645706.1"/>
    <property type="molecule type" value="Genomic_DNA"/>
</dbReference>